<proteinExistence type="predicted"/>
<protein>
    <submittedName>
        <fullName evidence="1">Uncharacterized protein</fullName>
    </submittedName>
</protein>
<reference evidence="1" key="1">
    <citation type="journal article" date="2020" name="Nature">
        <title>Giant virus diversity and host interactions through global metagenomics.</title>
        <authorList>
            <person name="Schulz F."/>
            <person name="Roux S."/>
            <person name="Paez-Espino D."/>
            <person name="Jungbluth S."/>
            <person name="Walsh D.A."/>
            <person name="Denef V.J."/>
            <person name="McMahon K.D."/>
            <person name="Konstantinidis K.T."/>
            <person name="Eloe-Fadrosh E.A."/>
            <person name="Kyrpides N.C."/>
            <person name="Woyke T."/>
        </authorList>
    </citation>
    <scope>NUCLEOTIDE SEQUENCE</scope>
    <source>
        <strain evidence="1">GVMAG-M-3300020166-5</strain>
    </source>
</reference>
<dbReference type="EMBL" id="MN739285">
    <property type="protein sequence ID" value="QHS97069.1"/>
    <property type="molecule type" value="Genomic_DNA"/>
</dbReference>
<organism evidence="1">
    <name type="scientific">viral metagenome</name>
    <dbReference type="NCBI Taxonomy" id="1070528"/>
    <lineage>
        <taxon>unclassified sequences</taxon>
        <taxon>metagenomes</taxon>
        <taxon>organismal metagenomes</taxon>
    </lineage>
</organism>
<evidence type="ECO:0000313" key="1">
    <source>
        <dbReference type="EMBL" id="QHS97069.1"/>
    </source>
</evidence>
<sequence>MPSTSQENPLISEYIAQLSTQERIVLKIASEHLETSFDIEKSIGYKNWFRTTVKEKL</sequence>
<name>A0A6C0BZU2_9ZZZZ</name>
<dbReference type="AlphaFoldDB" id="A0A6C0BZU2"/>
<accession>A0A6C0BZU2</accession>